<gene>
    <name evidence="1" type="ORF">UFOVP240_200</name>
</gene>
<reference evidence="1" key="1">
    <citation type="submission" date="2020-05" db="EMBL/GenBank/DDBJ databases">
        <authorList>
            <person name="Chiriac C."/>
            <person name="Salcher M."/>
            <person name="Ghai R."/>
            <person name="Kavagutti S V."/>
        </authorList>
    </citation>
    <scope>NUCLEOTIDE SEQUENCE</scope>
</reference>
<name>A0A6J7WXH6_9CAUD</name>
<sequence>MQKIIYQQENGTVALVVPTGHYTLEQVIESAVPVGSPYLVIEDEHIPDGFMDFHGAVSANFDDPVNITIEVDMEKAKEIAKENIRAERKPLFEENDIALRDAMLSGNKVALKAAVDKRDRLRDATKKVMQLNTLDELRKVKP</sequence>
<protein>
    <submittedName>
        <fullName evidence="1">Uncharacterized protein</fullName>
    </submittedName>
</protein>
<proteinExistence type="predicted"/>
<evidence type="ECO:0000313" key="1">
    <source>
        <dbReference type="EMBL" id="CAB5221575.1"/>
    </source>
</evidence>
<accession>A0A6J7WXH6</accession>
<organism evidence="1">
    <name type="scientific">uncultured Caudovirales phage</name>
    <dbReference type="NCBI Taxonomy" id="2100421"/>
    <lineage>
        <taxon>Viruses</taxon>
        <taxon>Duplodnaviria</taxon>
        <taxon>Heunggongvirae</taxon>
        <taxon>Uroviricota</taxon>
        <taxon>Caudoviricetes</taxon>
        <taxon>Peduoviridae</taxon>
        <taxon>Maltschvirus</taxon>
        <taxon>Maltschvirus maltsch</taxon>
    </lineage>
</organism>
<dbReference type="EMBL" id="LR798293">
    <property type="protein sequence ID" value="CAB5221575.1"/>
    <property type="molecule type" value="Genomic_DNA"/>
</dbReference>